<feature type="compositionally biased region" description="Basic and acidic residues" evidence="1">
    <location>
        <begin position="1429"/>
        <end position="1450"/>
    </location>
</feature>
<dbReference type="InterPro" id="IPR038824">
    <property type="entry name" value="SHOC1-like"/>
</dbReference>
<evidence type="ECO:0000256" key="1">
    <source>
        <dbReference type="SAM" id="MobiDB-lite"/>
    </source>
</evidence>
<dbReference type="Proteomes" id="UP001604336">
    <property type="component" value="Unassembled WGS sequence"/>
</dbReference>
<gene>
    <name evidence="2" type="ORF">Adt_12328</name>
</gene>
<reference evidence="3" key="1">
    <citation type="submission" date="2024-07" db="EMBL/GenBank/DDBJ databases">
        <title>Two chromosome-level genome assemblies of Korean endemic species Abeliophyllum distichum and Forsythia ovata (Oleaceae).</title>
        <authorList>
            <person name="Jang H."/>
        </authorList>
    </citation>
    <scope>NUCLEOTIDE SEQUENCE [LARGE SCALE GENOMIC DNA]</scope>
</reference>
<comment type="caution">
    <text evidence="2">The sequence shown here is derived from an EMBL/GenBank/DDBJ whole genome shotgun (WGS) entry which is preliminary data.</text>
</comment>
<evidence type="ECO:0000313" key="3">
    <source>
        <dbReference type="Proteomes" id="UP001604336"/>
    </source>
</evidence>
<protein>
    <submittedName>
        <fullName evidence="2">Shortage in chiasmata 1</fullName>
    </submittedName>
</protein>
<feature type="compositionally biased region" description="Polar residues" evidence="1">
    <location>
        <begin position="1466"/>
        <end position="1477"/>
    </location>
</feature>
<organism evidence="2 3">
    <name type="scientific">Abeliophyllum distichum</name>
    <dbReference type="NCBI Taxonomy" id="126358"/>
    <lineage>
        <taxon>Eukaryota</taxon>
        <taxon>Viridiplantae</taxon>
        <taxon>Streptophyta</taxon>
        <taxon>Embryophyta</taxon>
        <taxon>Tracheophyta</taxon>
        <taxon>Spermatophyta</taxon>
        <taxon>Magnoliopsida</taxon>
        <taxon>eudicotyledons</taxon>
        <taxon>Gunneridae</taxon>
        <taxon>Pentapetalae</taxon>
        <taxon>asterids</taxon>
        <taxon>lamiids</taxon>
        <taxon>Lamiales</taxon>
        <taxon>Oleaceae</taxon>
        <taxon>Forsythieae</taxon>
        <taxon>Abeliophyllum</taxon>
    </lineage>
</organism>
<sequence>MRNRFLTADYFTAGGSFQTLDFICLPLPHLPPPNNLSFSQDFLHSFHDIPVFSIPCKIDKLPIDHALSKFFSDVIPHVIDEVNFAEKEIGRSKENRMVLISEEHDVTTSDHSSRNIIEIAQFEIPEMDLSLLQAQKSAVQSQMEDLNILSQISVAECTTDMPTSELTLPNLLEIQQSVYSVEDISLEYTVEQKDDFLEDAGSFEGQLHFHNLQFPHFEVDEESLGIVRSIHMEDELIIFESIEPLQWTELDVVFSDGKELLSSIEFDLMKYLSDHCLAVQCLEVELHCSNFTSQMDFISVVEQPHCEEYSTFCQKKADGDVIGSMNPHAFEEFQFFDQDPSYFCEVFSDVANEIEAEPCEFMFGETTNFRNFSELIVCHELTLMDDSFKSLPVPIISVHGRIRSLHSVVEQLLVHVESQSSSTSDSLYLDWHFVEEDNFGKYSSCRKILWEIDTCKIDASMYLIDSRKQIYNFILSKDCSNEPNWQDCKEMLNLPSTGVSMFRTSVDEKFSDSLHNHGDRKRLNRDVSPKTGIEKVPSFVESMSSDLEFFLNSRNYAMGKESKPADKSVDIITTCPVLFSNDAITTNACTVVQQQWNVRLHRVQLSDNILLLIDNFRKVFLALLESDTELRQSESQSLDRAGENLTLLCLPKEELMDRLKKKSSPSTYSAHNDDNIMLLMMLCAIKQMAFYLCYYGVHATYLYVDRLCRSLQCFKSRISCLYNLIKDAHERAEKEICEIHPSLSVVHEILETNLRSTTLKILIVSDRVFWWPLKRLLKSMKISYNELHHFSAHASQHVHEFMDSALKNMISSDCCLVSYEYVSASFPFHEFGLVLEYGGSNGSSIISAICPKLDGLPPLYFLKVELEDLSVSKALSGGVYISKNSEFKMDADIHSISTQIESKNKLEDLLNFVPIEETYNEGLDKDEDGVCSTMPVKSMSVAMESKQINSCKPFCHDIVIIVNTQNFEKDMVISRRSTYQRILALEKEGAQVVERDIDLPVDIIVSASICLSWYDGRNIGKKASAPDVAFSCLPLCVESIAANTLTSLSFAFSCCILIFEGEGNFLSGILESSDELYAAAASLGIDIQLFCSYSSEMTDEIILSCIEVGIKSHRGLCPKMPDSESLAESFLTAFPSINPLSAHAILSSGGTLVEFLELSDKGRIHALQKYQVPNESIALLSVTSRYGVREDSKSGMTDCSSSVSSAPDSETTQFRSASQKKLKYTHNLYDADEPPNDLFHMEPLKLFSDNLLHPPKASTSCDSWLPGSTEIFDESGKSSLSFDDKLFRHRQGLDTDMMLNSSTMSRFHDFPDAKDLKILDEMEKPTMAQIGVNYPRWRSGASATNNFSRKNTKASANLQETLIGEVIDIDDTPAFRNFSDRSPLLLDGEKDYAGRKSRMSKPSSGASKLRIFTDPVETDSASNAWVSGRDNRQSSREEIRERYDTVENKKNSFKCQKRPFQEDVTETNPHNSDQLSFQEKGPRNYGGTPLSNALHSTQPQQGSPWTIEFLNRIREKSRLRQQSLPCNLSPPRFNYSRNASKVTKRKSPSILEFYKYQGGSASEKIVKEKRQRSSSQRSNSSKNNKSLASSHPSLTPIDKRASRTLSFATNGNVGQSKLVWSDISSHTSNRRF</sequence>
<feature type="region of interest" description="Disordered" evidence="1">
    <location>
        <begin position="1190"/>
        <end position="1213"/>
    </location>
</feature>
<feature type="compositionally biased region" description="Low complexity" evidence="1">
    <location>
        <begin position="1573"/>
        <end position="1586"/>
    </location>
</feature>
<feature type="region of interest" description="Disordered" evidence="1">
    <location>
        <begin position="1562"/>
        <end position="1597"/>
    </location>
</feature>
<keyword evidence="3" id="KW-1185">Reference proteome</keyword>
<dbReference type="PANTHER" id="PTHR35764:SF1">
    <property type="entry name" value="PROTEIN SHORTAGE IN CHIASMATA 1"/>
    <property type="match status" value="1"/>
</dbReference>
<name>A0ABD1UQF5_9LAMI</name>
<evidence type="ECO:0000313" key="2">
    <source>
        <dbReference type="EMBL" id="KAL2527274.1"/>
    </source>
</evidence>
<feature type="region of interest" description="Disordered" evidence="1">
    <location>
        <begin position="1393"/>
        <end position="1503"/>
    </location>
</feature>
<feature type="region of interest" description="Disordered" evidence="1">
    <location>
        <begin position="1519"/>
        <end position="1541"/>
    </location>
</feature>
<proteinExistence type="predicted"/>
<dbReference type="EMBL" id="JBFOLK010000003">
    <property type="protein sequence ID" value="KAL2527274.1"/>
    <property type="molecule type" value="Genomic_DNA"/>
</dbReference>
<accession>A0ABD1UQF5</accession>
<dbReference type="PANTHER" id="PTHR35764">
    <property type="entry name" value="PROTEIN SHORTAGE IN CHIASMATA 1"/>
    <property type="match status" value="1"/>
</dbReference>
<feature type="compositionally biased region" description="Polar residues" evidence="1">
    <location>
        <begin position="1489"/>
        <end position="1503"/>
    </location>
</feature>